<evidence type="ECO:0000313" key="17">
    <source>
        <dbReference type="Proteomes" id="UP000327044"/>
    </source>
</evidence>
<keyword evidence="6 14" id="KW-0813">Transport</keyword>
<dbReference type="Pfam" id="PF04733">
    <property type="entry name" value="Coatomer_E"/>
    <property type="match status" value="1"/>
</dbReference>
<keyword evidence="8 14" id="KW-0931">ER-Golgi transport</keyword>
<dbReference type="EMBL" id="VVIM01000002">
    <property type="protein sequence ID" value="KAB0802026.1"/>
    <property type="molecule type" value="Genomic_DNA"/>
</dbReference>
<comment type="subcellular location">
    <subcellularLocation>
        <location evidence="2">Cytoplasmic vesicle</location>
        <location evidence="2">COPI-coated vesicle membrane</location>
        <topology evidence="2">Peripheral membrane protein</topology>
        <orientation evidence="2">Cytoplasmic side</orientation>
    </subcellularLocation>
    <subcellularLocation>
        <location evidence="1">Golgi apparatus membrane</location>
        <topology evidence="1">Peripheral membrane protein</topology>
        <orientation evidence="1">Cytoplasmic side</orientation>
    </subcellularLocation>
</comment>
<dbReference type="InterPro" id="IPR006822">
    <property type="entry name" value="Coatomer_esu"/>
</dbReference>
<comment type="function">
    <text evidence="13 14">The coatomer is a cytosolic protein complex that binds to dilysine motifs and reversibly associates with Golgi non-clathrin-coated vesicles, which further mediate biosynthetic protein transport from the ER, via the Golgi up to the trans Golgi network. The coatomer complex is required for budding from Golgi membranes, and is essential for the retrograde Golgi-to-ER transport of dilysine-tagged proteins.</text>
</comment>
<reference evidence="16" key="3">
    <citation type="submission" date="2019-08" db="EMBL/GenBank/DDBJ databases">
        <authorList>
            <consortium name="Photinus pyralis genome working group"/>
            <person name="Fallon T.R."/>
            <person name="Sander Lower S.E."/>
            <person name="Weng J.-K."/>
        </authorList>
    </citation>
    <scope>NUCLEOTIDE SEQUENCE</scope>
    <source>
        <strain evidence="16">1611_PpyrPB1</strain>
        <tissue evidence="16">Whole body</tissue>
    </source>
</reference>
<protein>
    <recommendedName>
        <fullName evidence="5 14">Coatomer subunit epsilon</fullName>
    </recommendedName>
</protein>
<dbReference type="GO" id="GO:0000139">
    <property type="term" value="C:Golgi membrane"/>
    <property type="evidence" value="ECO:0007669"/>
    <property type="project" value="UniProtKB-SubCell"/>
</dbReference>
<keyword evidence="7 14" id="KW-0963">Cytoplasm</keyword>
<dbReference type="GO" id="GO:0006888">
    <property type="term" value="P:endoplasmic reticulum to Golgi vesicle-mediated transport"/>
    <property type="evidence" value="ECO:0007669"/>
    <property type="project" value="TreeGrafter"/>
</dbReference>
<evidence type="ECO:0000256" key="14">
    <source>
        <dbReference type="PIRNR" id="PIRNR016478"/>
    </source>
</evidence>
<organism evidence="15">
    <name type="scientific">Photinus pyralis</name>
    <name type="common">Common eastern firefly</name>
    <name type="synonym">Lampyris pyralis</name>
    <dbReference type="NCBI Taxonomy" id="7054"/>
    <lineage>
        <taxon>Eukaryota</taxon>
        <taxon>Metazoa</taxon>
        <taxon>Ecdysozoa</taxon>
        <taxon>Arthropoda</taxon>
        <taxon>Hexapoda</taxon>
        <taxon>Insecta</taxon>
        <taxon>Pterygota</taxon>
        <taxon>Neoptera</taxon>
        <taxon>Endopterygota</taxon>
        <taxon>Coleoptera</taxon>
        <taxon>Polyphaga</taxon>
        <taxon>Elateriformia</taxon>
        <taxon>Elateroidea</taxon>
        <taxon>Lampyridae</taxon>
        <taxon>Lampyrinae</taxon>
        <taxon>Photinus</taxon>
    </lineage>
</organism>
<evidence type="ECO:0000256" key="6">
    <source>
        <dbReference type="ARBA" id="ARBA00022448"/>
    </source>
</evidence>
<evidence type="ECO:0000313" key="15">
    <source>
        <dbReference type="EMBL" id="JAV56363.1"/>
    </source>
</evidence>
<dbReference type="GO" id="GO:0015031">
    <property type="term" value="P:protein transport"/>
    <property type="evidence" value="ECO:0007669"/>
    <property type="project" value="UniProtKB-UniRule"/>
</dbReference>
<evidence type="ECO:0000256" key="5">
    <source>
        <dbReference type="ARBA" id="ARBA00015828"/>
    </source>
</evidence>
<evidence type="ECO:0000256" key="8">
    <source>
        <dbReference type="ARBA" id="ARBA00022892"/>
    </source>
</evidence>
<dbReference type="SUPFAM" id="SSF48452">
    <property type="entry name" value="TPR-like"/>
    <property type="match status" value="1"/>
</dbReference>
<keyword evidence="9 14" id="KW-0653">Protein transport</keyword>
<dbReference type="Proteomes" id="UP000327044">
    <property type="component" value="Unassembled WGS sequence"/>
</dbReference>
<dbReference type="OrthoDB" id="310217at2759"/>
<dbReference type="GO" id="GO:0030126">
    <property type="term" value="C:COPI vesicle coat"/>
    <property type="evidence" value="ECO:0007669"/>
    <property type="project" value="TreeGrafter"/>
</dbReference>
<keyword evidence="11 14" id="KW-0472">Membrane</keyword>
<evidence type="ECO:0000256" key="2">
    <source>
        <dbReference type="ARBA" id="ARBA00004347"/>
    </source>
</evidence>
<keyword evidence="12 14" id="KW-0968">Cytoplasmic vesicle</keyword>
<accession>A0A1Y1K4Q2</accession>
<dbReference type="PANTHER" id="PTHR10805:SF0">
    <property type="entry name" value="COATOMER SUBUNIT EPSILON"/>
    <property type="match status" value="1"/>
</dbReference>
<evidence type="ECO:0000256" key="3">
    <source>
        <dbReference type="ARBA" id="ARBA00008827"/>
    </source>
</evidence>
<dbReference type="GO" id="GO:0005198">
    <property type="term" value="F:structural molecule activity"/>
    <property type="evidence" value="ECO:0007669"/>
    <property type="project" value="UniProtKB-UniRule"/>
</dbReference>
<dbReference type="PANTHER" id="PTHR10805">
    <property type="entry name" value="COATOMER SUBUNIT EPSILON"/>
    <property type="match status" value="1"/>
</dbReference>
<comment type="subunit">
    <text evidence="4">Oligomeric complex that consists of at least the alpha, beta, beta', gamma, delta, epsilon and zeta subunits.</text>
</comment>
<dbReference type="GO" id="GO:0006890">
    <property type="term" value="P:retrograde vesicle-mediated transport, Golgi to endoplasmic reticulum"/>
    <property type="evidence" value="ECO:0007669"/>
    <property type="project" value="UniProtKB-UniRule"/>
</dbReference>
<evidence type="ECO:0000256" key="4">
    <source>
        <dbReference type="ARBA" id="ARBA00011775"/>
    </source>
</evidence>
<keyword evidence="17" id="KW-1185">Reference proteome</keyword>
<dbReference type="InParanoid" id="A0A1Y1K4Q2"/>
<dbReference type="AlphaFoldDB" id="A0A1Y1K4Q2"/>
<reference evidence="16 17" key="2">
    <citation type="journal article" date="2018" name="Elife">
        <title>Firefly genomes illuminate parallel origins of bioluminescence in beetles.</title>
        <authorList>
            <person name="Fallon T.R."/>
            <person name="Lower S.E."/>
            <person name="Chang C.H."/>
            <person name="Bessho-Uehara M."/>
            <person name="Martin G.J."/>
            <person name="Bewick A.J."/>
            <person name="Behringer M."/>
            <person name="Debat H.J."/>
            <person name="Wong I."/>
            <person name="Day J.C."/>
            <person name="Suvorov A."/>
            <person name="Silva C.J."/>
            <person name="Stanger-Hall K.F."/>
            <person name="Hall D.W."/>
            <person name="Schmitz R.J."/>
            <person name="Nelson D.R."/>
            <person name="Lewis S.M."/>
            <person name="Shigenobu S."/>
            <person name="Bybee S.M."/>
            <person name="Larracuente A.M."/>
            <person name="Oba Y."/>
            <person name="Weng J.K."/>
        </authorList>
    </citation>
    <scope>NUCLEOTIDE SEQUENCE [LARGE SCALE GENOMIC DNA]</scope>
    <source>
        <strain evidence="16">1611_PpyrPB1</strain>
        <tissue evidence="16">Whole body</tissue>
    </source>
</reference>
<evidence type="ECO:0000256" key="10">
    <source>
        <dbReference type="ARBA" id="ARBA00023034"/>
    </source>
</evidence>
<keyword evidence="10 14" id="KW-0333">Golgi apparatus</keyword>
<evidence type="ECO:0000256" key="9">
    <source>
        <dbReference type="ARBA" id="ARBA00022927"/>
    </source>
</evidence>
<evidence type="ECO:0000256" key="1">
    <source>
        <dbReference type="ARBA" id="ARBA00004255"/>
    </source>
</evidence>
<proteinExistence type="inferred from homology"/>
<dbReference type="FunCoup" id="A0A1Y1K4Q2">
    <property type="interactions" value="1570"/>
</dbReference>
<evidence type="ECO:0000256" key="13">
    <source>
        <dbReference type="ARBA" id="ARBA00025582"/>
    </source>
</evidence>
<dbReference type="EMBL" id="GEZM01093067">
    <property type="protein sequence ID" value="JAV56363.1"/>
    <property type="molecule type" value="Transcribed_RNA"/>
</dbReference>
<evidence type="ECO:0000256" key="7">
    <source>
        <dbReference type="ARBA" id="ARBA00022490"/>
    </source>
</evidence>
<dbReference type="InterPro" id="IPR011990">
    <property type="entry name" value="TPR-like_helical_dom_sf"/>
</dbReference>
<dbReference type="Gene3D" id="1.25.40.10">
    <property type="entry name" value="Tetratricopeptide repeat domain"/>
    <property type="match status" value="1"/>
</dbReference>
<evidence type="ECO:0000256" key="12">
    <source>
        <dbReference type="ARBA" id="ARBA00023329"/>
    </source>
</evidence>
<evidence type="ECO:0000256" key="11">
    <source>
        <dbReference type="ARBA" id="ARBA00023136"/>
    </source>
</evidence>
<dbReference type="PIRSF" id="PIRSF016478">
    <property type="entry name" value="Coatomer_esu"/>
    <property type="match status" value="1"/>
</dbReference>
<comment type="similarity">
    <text evidence="3 14">Belongs to the COPE family.</text>
</comment>
<reference evidence="15" key="1">
    <citation type="journal article" date="2016" name="Sci. Rep.">
        <title>Molecular characterization of firefly nuptial gifts: a multi-omics approach sheds light on postcopulatory sexual selection.</title>
        <authorList>
            <person name="Al-Wathiqui N."/>
            <person name="Fallon T.R."/>
            <person name="South A."/>
            <person name="Weng J.K."/>
            <person name="Lewis S.M."/>
        </authorList>
    </citation>
    <scope>NUCLEOTIDE SEQUENCE</scope>
</reference>
<dbReference type="SMART" id="SM00028">
    <property type="entry name" value="TPR"/>
    <property type="match status" value="1"/>
</dbReference>
<sequence>MSRQQQDIDELFDVKNHFYIGNYQQCINEAQKLKKTSTPEVAIDRDIFTYRAYMAQNKFLVVLDEIHGASPARVQPLKLLAEYLSNKQKREDVVQQMEQKLESSVQDNDILVLVAATIYMHELNYEAAYKVLHTSETLEALAITLDILIKMHRIDLAKKKLKEMQDKDDDATLTQLAQAWVNVAMGGDKLQDAYYIYQELVDKYGPSPILLNNQAVTFIGQGKYEEAEAALQEALDKDSNFPDTLINFIVLSQHTGKGPEVVNRYLSQLKDKNADHPFLKDLKQKQEEFAHICQQYGPSTSARA</sequence>
<dbReference type="InterPro" id="IPR019734">
    <property type="entry name" value="TPR_rpt"/>
</dbReference>
<evidence type="ECO:0000313" key="16">
    <source>
        <dbReference type="EMBL" id="KAB0802026.1"/>
    </source>
</evidence>
<gene>
    <name evidence="16" type="ORF">PPYR_04212</name>
</gene>
<name>A0A1Y1K4Q2_PHOPY</name>
<dbReference type="GO" id="GO:0006891">
    <property type="term" value="P:intra-Golgi vesicle-mediated transport"/>
    <property type="evidence" value="ECO:0007669"/>
    <property type="project" value="TreeGrafter"/>
</dbReference>
<dbReference type="FunFam" id="1.25.40.10:FF:000140">
    <property type="entry name" value="Coatomer subunit epsilon"/>
    <property type="match status" value="1"/>
</dbReference>